<keyword evidence="1" id="KW-0547">Nucleotide-binding</keyword>
<evidence type="ECO:0000256" key="4">
    <source>
        <dbReference type="ARBA" id="ARBA00022840"/>
    </source>
</evidence>
<evidence type="ECO:0000256" key="5">
    <source>
        <dbReference type="ARBA" id="ARBA00038437"/>
    </source>
</evidence>
<feature type="region of interest" description="Disordered" evidence="6">
    <location>
        <begin position="59"/>
        <end position="114"/>
    </location>
</feature>
<evidence type="ECO:0000256" key="6">
    <source>
        <dbReference type="SAM" id="MobiDB-lite"/>
    </source>
</evidence>
<dbReference type="GO" id="GO:0003724">
    <property type="term" value="F:RNA helicase activity"/>
    <property type="evidence" value="ECO:0007669"/>
    <property type="project" value="UniProtKB-EC"/>
</dbReference>
<dbReference type="GO" id="GO:0016787">
    <property type="term" value="F:hydrolase activity"/>
    <property type="evidence" value="ECO:0007669"/>
    <property type="project" value="UniProtKB-KW"/>
</dbReference>
<keyword evidence="3 8" id="KW-0347">Helicase</keyword>
<dbReference type="Gene3D" id="3.40.50.300">
    <property type="entry name" value="P-loop containing nucleotide triphosphate hydrolases"/>
    <property type="match status" value="1"/>
</dbReference>
<dbReference type="SUPFAM" id="SSF52540">
    <property type="entry name" value="P-loop containing nucleoside triphosphate hydrolases"/>
    <property type="match status" value="1"/>
</dbReference>
<evidence type="ECO:0000256" key="3">
    <source>
        <dbReference type="ARBA" id="ARBA00022806"/>
    </source>
</evidence>
<dbReference type="Proteomes" id="UP000046067">
    <property type="component" value="Unassembled WGS sequence"/>
</dbReference>
<dbReference type="Pfam" id="PF00271">
    <property type="entry name" value="Helicase_C"/>
    <property type="match status" value="1"/>
</dbReference>
<gene>
    <name evidence="8" type="primary">rhlB</name>
    <name evidence="8" type="ORF">ERS013201_03011</name>
</gene>
<dbReference type="InterPro" id="IPR050079">
    <property type="entry name" value="DEAD_box_RNA_helicase"/>
</dbReference>
<sequence length="114" mass="12648">MTHVFNYDLPDDCEDYVHRIGRTGRAGASGHSISFACEEYAINLPAIESYIEHAIPTSDYDPSALLTDLPAPLSLRSSPQQRRTNTAGSRNSNNGGNRKPQQRRPRAPRPKKEA</sequence>
<comment type="similarity">
    <text evidence="5">Belongs to the DEAD box helicase family.</text>
</comment>
<dbReference type="GO" id="GO:0005524">
    <property type="term" value="F:ATP binding"/>
    <property type="evidence" value="ECO:0007669"/>
    <property type="project" value="UniProtKB-KW"/>
</dbReference>
<reference evidence="8 9" key="1">
    <citation type="submission" date="2015-07" db="EMBL/GenBank/DDBJ databases">
        <authorList>
            <consortium name="Pathogen Informatics"/>
        </authorList>
    </citation>
    <scope>NUCLEOTIDE SEQUENCE [LARGE SCALE GENOMIC DNA]</scope>
    <source>
        <strain evidence="8 9">A325</strain>
    </source>
</reference>
<protein>
    <submittedName>
        <fullName evidence="8">ATP-dependent RNA helicase RhlB</fullName>
        <ecNumber evidence="8">3.6.4.13</ecNumber>
    </submittedName>
</protein>
<dbReference type="AlphaFoldDB" id="A0A655Z6Q3"/>
<dbReference type="EC" id="3.6.4.13" evidence="8"/>
<proteinExistence type="inferred from homology"/>
<evidence type="ECO:0000259" key="7">
    <source>
        <dbReference type="PROSITE" id="PS51194"/>
    </source>
</evidence>
<dbReference type="PROSITE" id="PS51194">
    <property type="entry name" value="HELICASE_CTER"/>
    <property type="match status" value="1"/>
</dbReference>
<evidence type="ECO:0000313" key="8">
    <source>
        <dbReference type="EMBL" id="CSC58903.1"/>
    </source>
</evidence>
<dbReference type="EMBL" id="CWQJ01000022">
    <property type="protein sequence ID" value="CSC58903.1"/>
    <property type="molecule type" value="Genomic_DNA"/>
</dbReference>
<feature type="compositionally biased region" description="Low complexity" evidence="6">
    <location>
        <begin position="82"/>
        <end position="99"/>
    </location>
</feature>
<evidence type="ECO:0000313" key="9">
    <source>
        <dbReference type="Proteomes" id="UP000046067"/>
    </source>
</evidence>
<keyword evidence="2 8" id="KW-0378">Hydrolase</keyword>
<accession>A0A655Z6Q3</accession>
<keyword evidence="4" id="KW-0067">ATP-binding</keyword>
<feature type="domain" description="Helicase C-terminal" evidence="7">
    <location>
        <begin position="1"/>
        <end position="66"/>
    </location>
</feature>
<dbReference type="InterPro" id="IPR001650">
    <property type="entry name" value="Helicase_C-like"/>
</dbReference>
<evidence type="ECO:0000256" key="1">
    <source>
        <dbReference type="ARBA" id="ARBA00022741"/>
    </source>
</evidence>
<dbReference type="GO" id="GO:0005829">
    <property type="term" value="C:cytosol"/>
    <property type="evidence" value="ECO:0007669"/>
    <property type="project" value="TreeGrafter"/>
</dbReference>
<evidence type="ECO:0000256" key="2">
    <source>
        <dbReference type="ARBA" id="ARBA00022801"/>
    </source>
</evidence>
<dbReference type="InterPro" id="IPR027417">
    <property type="entry name" value="P-loop_NTPase"/>
</dbReference>
<dbReference type="PANTHER" id="PTHR47959">
    <property type="entry name" value="ATP-DEPENDENT RNA HELICASE RHLE-RELATED"/>
    <property type="match status" value="1"/>
</dbReference>
<name>A0A655Z6Q3_VIBCL</name>
<organism evidence="8 9">
    <name type="scientific">Vibrio cholerae</name>
    <dbReference type="NCBI Taxonomy" id="666"/>
    <lineage>
        <taxon>Bacteria</taxon>
        <taxon>Pseudomonadati</taxon>
        <taxon>Pseudomonadota</taxon>
        <taxon>Gammaproteobacteria</taxon>
        <taxon>Vibrionales</taxon>
        <taxon>Vibrionaceae</taxon>
        <taxon>Vibrio</taxon>
    </lineage>
</organism>
<feature type="compositionally biased region" description="Basic residues" evidence="6">
    <location>
        <begin position="100"/>
        <end position="114"/>
    </location>
</feature>
<dbReference type="PANTHER" id="PTHR47959:SF10">
    <property type="entry name" value="ATP-DEPENDENT RNA HELICASE RHLB"/>
    <property type="match status" value="1"/>
</dbReference>